<keyword evidence="2" id="KW-1185">Reference proteome</keyword>
<dbReference type="Proteomes" id="UP001159641">
    <property type="component" value="Unassembled WGS sequence"/>
</dbReference>
<feature type="non-terminal residue" evidence="1">
    <location>
        <position position="1"/>
    </location>
</feature>
<accession>A0AB34GUU9</accession>
<evidence type="ECO:0000313" key="2">
    <source>
        <dbReference type="Proteomes" id="UP001159641"/>
    </source>
</evidence>
<reference evidence="1 2" key="1">
    <citation type="submission" date="2022-11" db="EMBL/GenBank/DDBJ databases">
        <title>Whole genome sequence of Eschrichtius robustus ER-17-0199.</title>
        <authorList>
            <person name="Bruniche-Olsen A."/>
            <person name="Black A.N."/>
            <person name="Fields C.J."/>
            <person name="Walden K."/>
            <person name="Dewoody J.A."/>
        </authorList>
    </citation>
    <scope>NUCLEOTIDE SEQUENCE [LARGE SCALE GENOMIC DNA]</scope>
    <source>
        <strain evidence="1">ER-17-0199</strain>
        <tissue evidence="1">Blubber</tissue>
    </source>
</reference>
<dbReference type="AlphaFoldDB" id="A0AB34GUU9"/>
<evidence type="ECO:0000313" key="1">
    <source>
        <dbReference type="EMBL" id="KAJ8782209.1"/>
    </source>
</evidence>
<sequence>EKKSLRQRRGGTSGLEAFACPAFLVPADPETWTGALRRGCFSAGSAAPYRAEDTSAPGTYLRRCALSGPWYCEDGGGPSTEGRPPEHCDLRGCMHPLY</sequence>
<protein>
    <submittedName>
        <fullName evidence="1">Uncharacterized protein</fullName>
    </submittedName>
</protein>
<dbReference type="EMBL" id="JAIQCJ010002117">
    <property type="protein sequence ID" value="KAJ8782209.1"/>
    <property type="molecule type" value="Genomic_DNA"/>
</dbReference>
<comment type="caution">
    <text evidence="1">The sequence shown here is derived from an EMBL/GenBank/DDBJ whole genome shotgun (WGS) entry which is preliminary data.</text>
</comment>
<organism evidence="1 2">
    <name type="scientific">Eschrichtius robustus</name>
    <name type="common">California gray whale</name>
    <name type="synonym">Eschrichtius gibbosus</name>
    <dbReference type="NCBI Taxonomy" id="9764"/>
    <lineage>
        <taxon>Eukaryota</taxon>
        <taxon>Metazoa</taxon>
        <taxon>Chordata</taxon>
        <taxon>Craniata</taxon>
        <taxon>Vertebrata</taxon>
        <taxon>Euteleostomi</taxon>
        <taxon>Mammalia</taxon>
        <taxon>Eutheria</taxon>
        <taxon>Laurasiatheria</taxon>
        <taxon>Artiodactyla</taxon>
        <taxon>Whippomorpha</taxon>
        <taxon>Cetacea</taxon>
        <taxon>Mysticeti</taxon>
        <taxon>Eschrichtiidae</taxon>
        <taxon>Eschrichtius</taxon>
    </lineage>
</organism>
<name>A0AB34GUU9_ESCRO</name>
<proteinExistence type="predicted"/>
<gene>
    <name evidence="1" type="ORF">J1605_010339</name>
</gene>